<dbReference type="EMBL" id="JABCJJ010000006">
    <property type="protein sequence ID" value="NMR19678.1"/>
    <property type="molecule type" value="Genomic_DNA"/>
</dbReference>
<dbReference type="Proteomes" id="UP000562124">
    <property type="component" value="Unassembled WGS sequence"/>
</dbReference>
<name>A0A7Y0LYF3_CELFI</name>
<accession>A0A7Y0LYF3</accession>
<evidence type="ECO:0000259" key="8">
    <source>
        <dbReference type="Pfam" id="PF09335"/>
    </source>
</evidence>
<reference evidence="9 10" key="1">
    <citation type="submission" date="2020-04" db="EMBL/GenBank/DDBJ databases">
        <title>Sequencing and Assembly of C. fimi.</title>
        <authorList>
            <person name="Ramsey A.R."/>
        </authorList>
    </citation>
    <scope>NUCLEOTIDE SEQUENCE [LARGE SCALE GENOMIC DNA]</scope>
    <source>
        <strain evidence="9 10">SB</strain>
    </source>
</reference>
<dbReference type="GO" id="GO:0005886">
    <property type="term" value="C:plasma membrane"/>
    <property type="evidence" value="ECO:0007669"/>
    <property type="project" value="UniProtKB-SubCell"/>
</dbReference>
<proteinExistence type="inferred from homology"/>
<dbReference type="Pfam" id="PF09335">
    <property type="entry name" value="VTT_dom"/>
    <property type="match status" value="1"/>
</dbReference>
<protein>
    <recommendedName>
        <fullName evidence="8">VTT domain-containing protein</fullName>
    </recommendedName>
</protein>
<comment type="similarity">
    <text evidence="2 7">Belongs to the DedA family.</text>
</comment>
<sequence>MQADTLIASFGPYALIGIVLVVFIETGLLFPFLPGDSLLFTAGLLVAQDELNFPLWLLCLLIFLAAFIGDQVAYFIGRKAGPKLFNKPDSRIFKQQYIDQTYAYFDRYGGRTIIVARFVPFVRTFAPVAAGIGKMNYRHFVSYNVIGALLWGVGVTVLGYFLGQITFVKDNIEAILVLIVGLSLIPVAVELLRARSAKRNPAYDEQHERARVEREDIGG</sequence>
<evidence type="ECO:0000256" key="3">
    <source>
        <dbReference type="ARBA" id="ARBA00022475"/>
    </source>
</evidence>
<evidence type="ECO:0000256" key="5">
    <source>
        <dbReference type="ARBA" id="ARBA00022989"/>
    </source>
</evidence>
<keyword evidence="3 7" id="KW-1003">Cell membrane</keyword>
<feature type="domain" description="VTT" evidence="8">
    <location>
        <begin position="33"/>
        <end position="160"/>
    </location>
</feature>
<dbReference type="PANTHER" id="PTHR30353:SF0">
    <property type="entry name" value="TRANSMEMBRANE PROTEIN"/>
    <property type="match status" value="1"/>
</dbReference>
<comment type="subcellular location">
    <subcellularLocation>
        <location evidence="1 7">Cell membrane</location>
        <topology evidence="1 7">Multi-pass membrane protein</topology>
    </subcellularLocation>
</comment>
<evidence type="ECO:0000256" key="2">
    <source>
        <dbReference type="ARBA" id="ARBA00010792"/>
    </source>
</evidence>
<evidence type="ECO:0000256" key="7">
    <source>
        <dbReference type="RuleBase" id="RU367016"/>
    </source>
</evidence>
<dbReference type="PANTHER" id="PTHR30353">
    <property type="entry name" value="INNER MEMBRANE PROTEIN DEDA-RELATED"/>
    <property type="match status" value="1"/>
</dbReference>
<evidence type="ECO:0000313" key="9">
    <source>
        <dbReference type="EMBL" id="NMR19678.1"/>
    </source>
</evidence>
<evidence type="ECO:0000256" key="1">
    <source>
        <dbReference type="ARBA" id="ARBA00004651"/>
    </source>
</evidence>
<evidence type="ECO:0000313" key="10">
    <source>
        <dbReference type="Proteomes" id="UP000562124"/>
    </source>
</evidence>
<dbReference type="InterPro" id="IPR032816">
    <property type="entry name" value="VTT_dom"/>
</dbReference>
<feature type="transmembrane region" description="Helical" evidence="7">
    <location>
        <begin position="140"/>
        <end position="162"/>
    </location>
</feature>
<keyword evidence="4 7" id="KW-0812">Transmembrane</keyword>
<organism evidence="9 10">
    <name type="scientific">Cellulomonas fimi</name>
    <dbReference type="NCBI Taxonomy" id="1708"/>
    <lineage>
        <taxon>Bacteria</taxon>
        <taxon>Bacillati</taxon>
        <taxon>Actinomycetota</taxon>
        <taxon>Actinomycetes</taxon>
        <taxon>Micrococcales</taxon>
        <taxon>Cellulomonadaceae</taxon>
        <taxon>Cellulomonas</taxon>
    </lineage>
</organism>
<keyword evidence="10" id="KW-1185">Reference proteome</keyword>
<feature type="transmembrane region" description="Helical" evidence="7">
    <location>
        <begin position="12"/>
        <end position="33"/>
    </location>
</feature>
<comment type="caution">
    <text evidence="9">The sequence shown here is derived from an EMBL/GenBank/DDBJ whole genome shotgun (WGS) entry which is preliminary data.</text>
</comment>
<evidence type="ECO:0000256" key="4">
    <source>
        <dbReference type="ARBA" id="ARBA00022692"/>
    </source>
</evidence>
<evidence type="ECO:0000256" key="6">
    <source>
        <dbReference type="ARBA" id="ARBA00023136"/>
    </source>
</evidence>
<dbReference type="InterPro" id="IPR032818">
    <property type="entry name" value="DedA-like"/>
</dbReference>
<feature type="transmembrane region" description="Helical" evidence="7">
    <location>
        <begin position="174"/>
        <end position="192"/>
    </location>
</feature>
<gene>
    <name evidence="9" type="ORF">HIR71_05470</name>
</gene>
<keyword evidence="5 7" id="KW-1133">Transmembrane helix</keyword>
<dbReference type="AlphaFoldDB" id="A0A7Y0LYF3"/>
<feature type="transmembrane region" description="Helical" evidence="7">
    <location>
        <begin position="53"/>
        <end position="77"/>
    </location>
</feature>
<keyword evidence="6 7" id="KW-0472">Membrane</keyword>